<dbReference type="AlphaFoldDB" id="A0A093VKY1"/>
<comment type="caution">
    <text evidence="1">The sequence shown here is derived from an EMBL/GenBank/DDBJ whole genome shotgun (WGS) entry which is preliminary data.</text>
</comment>
<protein>
    <submittedName>
        <fullName evidence="1">Uncharacterized protein</fullName>
    </submittedName>
</protein>
<accession>A0A093VKY1</accession>
<gene>
    <name evidence="1" type="ORF">GQ26_0073020</name>
</gene>
<organism evidence="1">
    <name type="scientific">Talaromyces marneffei PM1</name>
    <dbReference type="NCBI Taxonomy" id="1077442"/>
    <lineage>
        <taxon>Eukaryota</taxon>
        <taxon>Fungi</taxon>
        <taxon>Dikarya</taxon>
        <taxon>Ascomycota</taxon>
        <taxon>Pezizomycotina</taxon>
        <taxon>Eurotiomycetes</taxon>
        <taxon>Eurotiomycetidae</taxon>
        <taxon>Eurotiales</taxon>
        <taxon>Trichocomaceae</taxon>
        <taxon>Talaromyces</taxon>
        <taxon>Talaromyces sect. Talaromyces</taxon>
    </lineage>
</organism>
<dbReference type="eggNOG" id="ENOG502S5DH">
    <property type="taxonomic scope" value="Eukaryota"/>
</dbReference>
<reference evidence="1" key="1">
    <citation type="journal article" date="2014" name="PLoS Genet.">
        <title>Signature Gene Expression Reveals Novel Clues to the Molecular Mechanisms of Dimorphic Transition in Penicillium marneffei.</title>
        <authorList>
            <person name="Yang E."/>
            <person name="Wang G."/>
            <person name="Cai J."/>
            <person name="Woo P.C."/>
            <person name="Lau S.K."/>
            <person name="Yuen K.-Y."/>
            <person name="Chow W.-N."/>
            <person name="Lin X."/>
        </authorList>
    </citation>
    <scope>NUCLEOTIDE SEQUENCE [LARGE SCALE GENOMIC DNA]</scope>
    <source>
        <strain evidence="1">PM1</strain>
    </source>
</reference>
<sequence length="295" mass="33326">MSLPLSGRDHYPAPCPSELGARWRACTGDNLDQAATVQCVTVFIHPETQPDRLGSWLLLAVPATAEQREHRRKHLRFTCPQVHTSIDLGYRNSSIGRMKAIQPLRVFARFKKPSRDMADGLNDARAMRVAELINDYRTLQLHISQQLASVSMGNAQHEGYRVLAQSSASAQRLLATGFASMPIEDQGSDPEMEKAQLRQVILDASVRRFQAHKIYLRVAAAKRWVLNRNELISRVSKGYSSQLREIDQLLRQELDSVTDHTIFSDLRQADLRAGLWVSEDPPLAAIQLWTNNSRH</sequence>
<name>A0A093VKY1_TALMA</name>
<dbReference type="HOGENOM" id="CLU_943914_0_0_1"/>
<dbReference type="EMBL" id="JPOX01000007">
    <property type="protein sequence ID" value="KFX50639.1"/>
    <property type="molecule type" value="Genomic_DNA"/>
</dbReference>
<proteinExistence type="predicted"/>
<evidence type="ECO:0000313" key="1">
    <source>
        <dbReference type="EMBL" id="KFX50639.1"/>
    </source>
</evidence>